<dbReference type="EMBL" id="CAWUON010000072">
    <property type="protein sequence ID" value="CAK7271371.1"/>
    <property type="molecule type" value="Genomic_DNA"/>
</dbReference>
<keyword evidence="3" id="KW-1185">Reference proteome</keyword>
<dbReference type="InterPro" id="IPR001810">
    <property type="entry name" value="F-box_dom"/>
</dbReference>
<evidence type="ECO:0000259" key="1">
    <source>
        <dbReference type="PROSITE" id="PS50181"/>
    </source>
</evidence>
<feature type="domain" description="F-box" evidence="1">
    <location>
        <begin position="14"/>
        <end position="63"/>
    </location>
</feature>
<evidence type="ECO:0000313" key="3">
    <source>
        <dbReference type="Proteomes" id="UP001642502"/>
    </source>
</evidence>
<gene>
    <name evidence="2" type="ORF">SEPCBS119000_004569</name>
</gene>
<name>A0ABP0DST9_9PEZI</name>
<accession>A0ABP0DST9</accession>
<dbReference type="Proteomes" id="UP001642502">
    <property type="component" value="Unassembled WGS sequence"/>
</dbReference>
<evidence type="ECO:0000313" key="2">
    <source>
        <dbReference type="EMBL" id="CAK7271371.1"/>
    </source>
</evidence>
<proteinExistence type="predicted"/>
<organism evidence="2 3">
    <name type="scientific">Sporothrix epigloea</name>
    <dbReference type="NCBI Taxonomy" id="1892477"/>
    <lineage>
        <taxon>Eukaryota</taxon>
        <taxon>Fungi</taxon>
        <taxon>Dikarya</taxon>
        <taxon>Ascomycota</taxon>
        <taxon>Pezizomycotina</taxon>
        <taxon>Sordariomycetes</taxon>
        <taxon>Sordariomycetidae</taxon>
        <taxon>Ophiostomatales</taxon>
        <taxon>Ophiostomataceae</taxon>
        <taxon>Sporothrix</taxon>
    </lineage>
</organism>
<dbReference type="SUPFAM" id="SSF81383">
    <property type="entry name" value="F-box domain"/>
    <property type="match status" value="1"/>
</dbReference>
<comment type="caution">
    <text evidence="2">The sequence shown here is derived from an EMBL/GenBank/DDBJ whole genome shotgun (WGS) entry which is preliminary data.</text>
</comment>
<sequence>MANVHAGPSLAPGQDCLSRLPVELLLRITSQLKSSELYAVRLCSRTLEHALHYFFLQKFFRRRQFMLTELSLQTLLAFAQHPDISQTLRHVSIGVEEFRRDLKTCYPAETKLAITLTAFLADQKALMANGRAVRLLAAAFSLLPNLETVQLRDRDAYTRLGYGPYKAWRSHGLRRTQKQLGSEGSLLIAQSCSPDFSSRAFSLLVAALAQSKARPPNLKVTVDMPQYALNYLAFDLSPAPRLYVQGSSSEDGVDVYAYAVLAALRRVQLRLQCAYDVLESDKNTSGDPSYHFREARAFAEYLPVRAWLAHCPNIQWLSLNLAEEACS</sequence>
<reference evidence="2 3" key="1">
    <citation type="submission" date="2024-01" db="EMBL/GenBank/DDBJ databases">
        <authorList>
            <person name="Allen C."/>
            <person name="Tagirdzhanova G."/>
        </authorList>
    </citation>
    <scope>NUCLEOTIDE SEQUENCE [LARGE SCALE GENOMIC DNA]</scope>
    <source>
        <strain evidence="2 3">CBS 119000</strain>
    </source>
</reference>
<dbReference type="PROSITE" id="PS50181">
    <property type="entry name" value="FBOX"/>
    <property type="match status" value="1"/>
</dbReference>
<protein>
    <recommendedName>
        <fullName evidence="1">F-box domain-containing protein</fullName>
    </recommendedName>
</protein>
<dbReference type="InterPro" id="IPR036047">
    <property type="entry name" value="F-box-like_dom_sf"/>
</dbReference>